<reference evidence="1" key="1">
    <citation type="journal article" date="2016" name="Proc. Natl. Acad. Sci. U.S.A.">
        <title>Lipid metabolic changes in an early divergent fungus govern the establishment of a mutualistic symbiosis with endobacteria.</title>
        <authorList>
            <person name="Lastovetsky O.A."/>
            <person name="Gaspar M.L."/>
            <person name="Mondo S.J."/>
            <person name="LaButti K.M."/>
            <person name="Sandor L."/>
            <person name="Grigoriev I.V."/>
            <person name="Henry S.A."/>
            <person name="Pawlowska T.E."/>
        </authorList>
    </citation>
    <scope>NUCLEOTIDE SEQUENCE [LARGE SCALE GENOMIC DNA]</scope>
    <source>
        <strain evidence="1">ATCC 52814</strain>
    </source>
</reference>
<dbReference type="Proteomes" id="UP000242414">
    <property type="component" value="Unassembled WGS sequence"/>
</dbReference>
<gene>
    <name evidence="1" type="ORF">BCV72DRAFT_318371</name>
</gene>
<dbReference type="EMBL" id="KV921872">
    <property type="protein sequence ID" value="ORE09827.1"/>
    <property type="molecule type" value="Genomic_DNA"/>
</dbReference>
<sequence length="101" mass="11538">MYGARLVKPKMINVWLKKIMKMEGIDTHDSRHIFSVPHQAPKQAMAGVPIENIKLHANLSLNNSRFEDYYYKPEDHHIKGATIMNTSFGNVTKKIATSEVD</sequence>
<name>A0A1X0RCS9_RHIZD</name>
<protein>
    <submittedName>
        <fullName evidence="1">Uncharacterized protein</fullName>
    </submittedName>
</protein>
<accession>A0A1X0RCS9</accession>
<evidence type="ECO:0000313" key="1">
    <source>
        <dbReference type="EMBL" id="ORE09827.1"/>
    </source>
</evidence>
<dbReference type="AlphaFoldDB" id="A0A1X0RCS9"/>
<organism evidence="1">
    <name type="scientific">Rhizopus microsporus var. microsporus</name>
    <dbReference type="NCBI Taxonomy" id="86635"/>
    <lineage>
        <taxon>Eukaryota</taxon>
        <taxon>Fungi</taxon>
        <taxon>Fungi incertae sedis</taxon>
        <taxon>Mucoromycota</taxon>
        <taxon>Mucoromycotina</taxon>
        <taxon>Mucoromycetes</taxon>
        <taxon>Mucorales</taxon>
        <taxon>Mucorineae</taxon>
        <taxon>Rhizopodaceae</taxon>
        <taxon>Rhizopus</taxon>
    </lineage>
</organism>
<dbReference type="VEuPathDB" id="FungiDB:BCV72DRAFT_318371"/>
<proteinExistence type="predicted"/>